<protein>
    <recommendedName>
        <fullName evidence="1">Zona occludens toxin N-terminal domain-containing protein</fullName>
    </recommendedName>
</protein>
<organism evidence="2 3">
    <name type="scientific">Novimethylophilus kurashikiensis</name>
    <dbReference type="NCBI Taxonomy" id="1825523"/>
    <lineage>
        <taxon>Bacteria</taxon>
        <taxon>Pseudomonadati</taxon>
        <taxon>Pseudomonadota</taxon>
        <taxon>Betaproteobacteria</taxon>
        <taxon>Nitrosomonadales</taxon>
        <taxon>Methylophilaceae</taxon>
        <taxon>Novimethylophilus</taxon>
    </lineage>
</organism>
<dbReference type="Proteomes" id="UP000245081">
    <property type="component" value="Unassembled WGS sequence"/>
</dbReference>
<gene>
    <name evidence="2" type="ORF">NMK_2806</name>
</gene>
<sequence>MIYIITGKLGAGKSLLAVQRAIDYALEGRRVAANFPMDFAPICRTPTAKIAQAYINVLPAIPTVADLKALGVGGEHEETAGALLLDECAQFLNSRQWQGKEREEIINWLLHARKLKWDVFLIIQHERMLDKQVRDALAEYVVTVRRTDRLQVPFMPFKLPRIHIGTVRYGLEANALVADRWFTRGALPMQCYDTGMIFQEETPQYCTLPATITKFRSSRNKPLTWYEALRLVPAFLLAHICKLFKHPVPVRYTPPATPKPYPQHLEDARLLHEGKFVPDWAYDVVKSAYLERQRIQREHEDRLIAARLESLKRKQQQQRQARLIASAPYLDDFHFLAENETLQAIQRELDRDTDLLAA</sequence>
<dbReference type="Pfam" id="PF05707">
    <property type="entry name" value="Zot"/>
    <property type="match status" value="1"/>
</dbReference>
<comment type="caution">
    <text evidence="2">The sequence shown here is derived from an EMBL/GenBank/DDBJ whole genome shotgun (WGS) entry which is preliminary data.</text>
</comment>
<dbReference type="AlphaFoldDB" id="A0A2R5FER4"/>
<reference evidence="2 3" key="1">
    <citation type="journal article" date="2018" name="Environ. Microbiol.">
        <title>Isolation and genomic characterization of Novimethylophilus kurashikiensis gen. nov. sp. nov., a new lanthanide-dependent methylotrophic species of Methylophilaceae.</title>
        <authorList>
            <person name="Lv H."/>
            <person name="Sahin N."/>
            <person name="Tani A."/>
        </authorList>
    </citation>
    <scope>NUCLEOTIDE SEQUENCE [LARGE SCALE GENOMIC DNA]</scope>
    <source>
        <strain evidence="2 3">La2-4</strain>
    </source>
</reference>
<feature type="domain" description="Zona occludens toxin N-terminal" evidence="1">
    <location>
        <begin position="1"/>
        <end position="148"/>
    </location>
</feature>
<evidence type="ECO:0000259" key="1">
    <source>
        <dbReference type="Pfam" id="PF05707"/>
    </source>
</evidence>
<accession>A0A2R5FER4</accession>
<keyword evidence="3" id="KW-1185">Reference proteome</keyword>
<dbReference type="EMBL" id="BDOQ01000016">
    <property type="protein sequence ID" value="GBG15203.1"/>
    <property type="molecule type" value="Genomic_DNA"/>
</dbReference>
<dbReference type="Gene3D" id="3.40.50.300">
    <property type="entry name" value="P-loop containing nucleotide triphosphate hydrolases"/>
    <property type="match status" value="1"/>
</dbReference>
<evidence type="ECO:0000313" key="3">
    <source>
        <dbReference type="Proteomes" id="UP000245081"/>
    </source>
</evidence>
<dbReference type="SUPFAM" id="SSF52540">
    <property type="entry name" value="P-loop containing nucleoside triphosphate hydrolases"/>
    <property type="match status" value="1"/>
</dbReference>
<dbReference type="InterPro" id="IPR008900">
    <property type="entry name" value="Zot_N"/>
</dbReference>
<dbReference type="RefSeq" id="WP_109016371.1">
    <property type="nucleotide sequence ID" value="NZ_BDOQ01000016.1"/>
</dbReference>
<dbReference type="OrthoDB" id="6399054at2"/>
<evidence type="ECO:0000313" key="2">
    <source>
        <dbReference type="EMBL" id="GBG15203.1"/>
    </source>
</evidence>
<proteinExistence type="predicted"/>
<dbReference type="InterPro" id="IPR027417">
    <property type="entry name" value="P-loop_NTPase"/>
</dbReference>
<name>A0A2R5FER4_9PROT</name>